<evidence type="ECO:0000313" key="2">
    <source>
        <dbReference type="EMBL" id="RVT97886.1"/>
    </source>
</evidence>
<proteinExistence type="predicted"/>
<feature type="region of interest" description="Disordered" evidence="1">
    <location>
        <begin position="1"/>
        <end position="22"/>
    </location>
</feature>
<evidence type="ECO:0000256" key="1">
    <source>
        <dbReference type="SAM" id="MobiDB-lite"/>
    </source>
</evidence>
<protein>
    <submittedName>
        <fullName evidence="2">Uncharacterized protein</fullName>
    </submittedName>
</protein>
<dbReference type="Proteomes" id="UP000282957">
    <property type="component" value="Unassembled WGS sequence"/>
</dbReference>
<dbReference type="RefSeq" id="WP_127787115.1">
    <property type="nucleotide sequence ID" value="NZ_SACL01000002.1"/>
</dbReference>
<organism evidence="2 3">
    <name type="scientific">Rhodovarius crocodyli</name>
    <dbReference type="NCBI Taxonomy" id="1979269"/>
    <lineage>
        <taxon>Bacteria</taxon>
        <taxon>Pseudomonadati</taxon>
        <taxon>Pseudomonadota</taxon>
        <taxon>Alphaproteobacteria</taxon>
        <taxon>Acetobacterales</taxon>
        <taxon>Roseomonadaceae</taxon>
        <taxon>Rhodovarius</taxon>
    </lineage>
</organism>
<keyword evidence="3" id="KW-1185">Reference proteome</keyword>
<gene>
    <name evidence="2" type="ORF">EOD42_08840</name>
</gene>
<dbReference type="EMBL" id="SACL01000002">
    <property type="protein sequence ID" value="RVT97886.1"/>
    <property type="molecule type" value="Genomic_DNA"/>
</dbReference>
<evidence type="ECO:0000313" key="3">
    <source>
        <dbReference type="Proteomes" id="UP000282957"/>
    </source>
</evidence>
<sequence length="68" mass="7409">METTPFGFDINRPGADVPNPGPKDRERLFELWHQLGSQGRKVVYVTAFALAAKQGVIGPDESILPTGD</sequence>
<name>A0A437MJV5_9PROT</name>
<comment type="caution">
    <text evidence="2">The sequence shown here is derived from an EMBL/GenBank/DDBJ whole genome shotgun (WGS) entry which is preliminary data.</text>
</comment>
<reference evidence="2 3" key="1">
    <citation type="submission" date="2019-01" db="EMBL/GenBank/DDBJ databases">
        <authorList>
            <person name="Chen W.-M."/>
        </authorList>
    </citation>
    <scope>NUCLEOTIDE SEQUENCE [LARGE SCALE GENOMIC DNA]</scope>
    <source>
        <strain evidence="2 3">CCP-6</strain>
    </source>
</reference>
<accession>A0A437MJV5</accession>
<dbReference type="AlphaFoldDB" id="A0A437MJV5"/>